<evidence type="ECO:0000259" key="11">
    <source>
        <dbReference type="Pfam" id="PF13880"/>
    </source>
</evidence>
<evidence type="ECO:0000256" key="8">
    <source>
        <dbReference type="ARBA" id="ARBA00023306"/>
    </source>
</evidence>
<dbReference type="Pfam" id="PF13880">
    <property type="entry name" value="Acetyltransf_13"/>
    <property type="match status" value="1"/>
</dbReference>
<dbReference type="GO" id="GO:0000785">
    <property type="term" value="C:chromatin"/>
    <property type="evidence" value="ECO:0007669"/>
    <property type="project" value="TreeGrafter"/>
</dbReference>
<evidence type="ECO:0000256" key="4">
    <source>
        <dbReference type="ARBA" id="ARBA00022723"/>
    </source>
</evidence>
<dbReference type="GO" id="GO:0005634">
    <property type="term" value="C:nucleus"/>
    <property type="evidence" value="ECO:0007669"/>
    <property type="project" value="UniProtKB-SubCell"/>
</dbReference>
<dbReference type="Proteomes" id="UP001208570">
    <property type="component" value="Unassembled WGS sequence"/>
</dbReference>
<keyword evidence="5" id="KW-0863">Zinc-finger</keyword>
<keyword evidence="8" id="KW-0131">Cell cycle</keyword>
<keyword evidence="7" id="KW-0539">Nucleus</keyword>
<gene>
    <name evidence="12" type="ORF">LSH36_251g06001</name>
</gene>
<feature type="domain" description="N-acetyltransferase ESCO acetyl-transferase" evidence="11">
    <location>
        <begin position="131"/>
        <end position="199"/>
    </location>
</feature>
<sequence>MQQRLFFICLKDFGQKLGQLTACDGCGMTYSEQEPSDIVLHTKFHKNIFNTLKFPVQTVRNIVDAELGFASEHRRIVPGEQTFLYISGDQQVVGCCVAQIVTKGYRVISDGQTGDGQSATSKPWCCSTNAEPVKCGISRIWVLASERGQKIGSKLIDCVRYHFILGYPLKKADLAFSDPTPDGRSFATRYMGTSSFLVYRAFRSPSLEQ</sequence>
<dbReference type="EMBL" id="JAODUP010000251">
    <property type="protein sequence ID" value="KAK2155032.1"/>
    <property type="molecule type" value="Genomic_DNA"/>
</dbReference>
<feature type="domain" description="N-acetyltransferase ESCO zinc-finger" evidence="10">
    <location>
        <begin position="12"/>
        <end position="47"/>
    </location>
</feature>
<evidence type="ECO:0000313" key="13">
    <source>
        <dbReference type="Proteomes" id="UP001208570"/>
    </source>
</evidence>
<dbReference type="Gene3D" id="3.40.630.30">
    <property type="match status" value="1"/>
</dbReference>
<dbReference type="GO" id="GO:0008270">
    <property type="term" value="F:zinc ion binding"/>
    <property type="evidence" value="ECO:0007669"/>
    <property type="project" value="UniProtKB-KW"/>
</dbReference>
<reference evidence="12" key="1">
    <citation type="journal article" date="2023" name="Mol. Biol. Evol.">
        <title>Third-Generation Sequencing Reveals the Adaptive Role of the Epigenome in Three Deep-Sea Polychaetes.</title>
        <authorList>
            <person name="Perez M."/>
            <person name="Aroh O."/>
            <person name="Sun Y."/>
            <person name="Lan Y."/>
            <person name="Juniper S.K."/>
            <person name="Young C.R."/>
            <person name="Angers B."/>
            <person name="Qian P.Y."/>
        </authorList>
    </citation>
    <scope>NUCLEOTIDE SEQUENCE</scope>
    <source>
        <strain evidence="12">P08H-3</strain>
    </source>
</reference>
<dbReference type="Pfam" id="PF13878">
    <property type="entry name" value="zf-C2H2_3"/>
    <property type="match status" value="1"/>
</dbReference>
<keyword evidence="9" id="KW-0012">Acyltransferase</keyword>
<accession>A0AAD9N2S3</accession>
<keyword evidence="13" id="KW-1185">Reference proteome</keyword>
<evidence type="ECO:0000256" key="9">
    <source>
        <dbReference type="ARBA" id="ARBA00023315"/>
    </source>
</evidence>
<dbReference type="InterPro" id="IPR028009">
    <property type="entry name" value="ESCO_Acetyltransf_dom"/>
</dbReference>
<protein>
    <submittedName>
        <fullName evidence="12">Uncharacterized protein</fullName>
    </submittedName>
</protein>
<keyword evidence="6" id="KW-0862">Zinc</keyword>
<dbReference type="PANTHER" id="PTHR45884:SF2">
    <property type="entry name" value="N-ACETYLTRANSFERASE ECO"/>
    <property type="match status" value="1"/>
</dbReference>
<evidence type="ECO:0000256" key="5">
    <source>
        <dbReference type="ARBA" id="ARBA00022771"/>
    </source>
</evidence>
<dbReference type="AlphaFoldDB" id="A0AAD9N2S3"/>
<keyword evidence="3" id="KW-0808">Transferase</keyword>
<dbReference type="GO" id="GO:0061733">
    <property type="term" value="F:protein-lysine-acetyltransferase activity"/>
    <property type="evidence" value="ECO:0007669"/>
    <property type="project" value="TreeGrafter"/>
</dbReference>
<evidence type="ECO:0000256" key="7">
    <source>
        <dbReference type="ARBA" id="ARBA00023242"/>
    </source>
</evidence>
<evidence type="ECO:0000256" key="3">
    <source>
        <dbReference type="ARBA" id="ARBA00022679"/>
    </source>
</evidence>
<evidence type="ECO:0000256" key="2">
    <source>
        <dbReference type="ARBA" id="ARBA00005816"/>
    </source>
</evidence>
<comment type="caution">
    <text evidence="12">The sequence shown here is derived from an EMBL/GenBank/DDBJ whole genome shotgun (WGS) entry which is preliminary data.</text>
</comment>
<organism evidence="12 13">
    <name type="scientific">Paralvinella palmiformis</name>
    <dbReference type="NCBI Taxonomy" id="53620"/>
    <lineage>
        <taxon>Eukaryota</taxon>
        <taxon>Metazoa</taxon>
        <taxon>Spiralia</taxon>
        <taxon>Lophotrochozoa</taxon>
        <taxon>Annelida</taxon>
        <taxon>Polychaeta</taxon>
        <taxon>Sedentaria</taxon>
        <taxon>Canalipalpata</taxon>
        <taxon>Terebellida</taxon>
        <taxon>Terebelliformia</taxon>
        <taxon>Alvinellidae</taxon>
        <taxon>Paralvinella</taxon>
    </lineage>
</organism>
<evidence type="ECO:0000259" key="10">
    <source>
        <dbReference type="Pfam" id="PF13878"/>
    </source>
</evidence>
<evidence type="ECO:0000256" key="6">
    <source>
        <dbReference type="ARBA" id="ARBA00022833"/>
    </source>
</evidence>
<keyword evidence="4" id="KW-0479">Metal-binding</keyword>
<name>A0AAD9N2S3_9ANNE</name>
<evidence type="ECO:0000256" key="1">
    <source>
        <dbReference type="ARBA" id="ARBA00004123"/>
    </source>
</evidence>
<dbReference type="GO" id="GO:0007064">
    <property type="term" value="P:mitotic sister chromatid cohesion"/>
    <property type="evidence" value="ECO:0007669"/>
    <property type="project" value="TreeGrafter"/>
</dbReference>
<dbReference type="InterPro" id="IPR028005">
    <property type="entry name" value="AcTrfase_ESCO_Znf_dom"/>
</dbReference>
<evidence type="ECO:0000313" key="12">
    <source>
        <dbReference type="EMBL" id="KAK2155032.1"/>
    </source>
</evidence>
<dbReference type="SUPFAM" id="SSF55729">
    <property type="entry name" value="Acyl-CoA N-acyltransferases (Nat)"/>
    <property type="match status" value="1"/>
</dbReference>
<dbReference type="InterPro" id="IPR016181">
    <property type="entry name" value="Acyl_CoA_acyltransferase"/>
</dbReference>
<comment type="similarity">
    <text evidence="2">Belongs to the acetyltransferase family. ECO subfamily.</text>
</comment>
<comment type="subcellular location">
    <subcellularLocation>
        <location evidence="1">Nucleus</location>
    </subcellularLocation>
</comment>
<dbReference type="PANTHER" id="PTHR45884">
    <property type="entry name" value="N-ACETYLTRANSFERASE ECO"/>
    <property type="match status" value="1"/>
</dbReference>
<proteinExistence type="inferred from homology"/>